<dbReference type="InterPro" id="IPR056097">
    <property type="entry name" value="DUF7680"/>
</dbReference>
<evidence type="ECO:0000259" key="2">
    <source>
        <dbReference type="Pfam" id="PF24728"/>
    </source>
</evidence>
<dbReference type="EMBL" id="LZRT01000060">
    <property type="protein sequence ID" value="OUM88528.1"/>
    <property type="molecule type" value="Genomic_DNA"/>
</dbReference>
<name>A0A1Y3PTR1_9BACI</name>
<feature type="region of interest" description="Disordered" evidence="1">
    <location>
        <begin position="49"/>
        <end position="69"/>
    </location>
</feature>
<evidence type="ECO:0000256" key="1">
    <source>
        <dbReference type="SAM" id="MobiDB-lite"/>
    </source>
</evidence>
<dbReference type="AlphaFoldDB" id="A0A1Y3PTR1"/>
<accession>A0A1Y3PTR1</accession>
<reference evidence="4" key="1">
    <citation type="submission" date="2016-06" db="EMBL/GenBank/DDBJ databases">
        <authorList>
            <person name="Nascimento L."/>
            <person name="Pereira R.V."/>
            <person name="Martins L.F."/>
            <person name="Quaggio R.B."/>
            <person name="Silva A.M."/>
            <person name="Setubal J.C."/>
        </authorList>
    </citation>
    <scope>NUCLEOTIDE SEQUENCE [LARGE SCALE GENOMIC DNA]</scope>
</reference>
<dbReference type="Proteomes" id="UP000196475">
    <property type="component" value="Unassembled WGS sequence"/>
</dbReference>
<feature type="domain" description="DUF7680" evidence="2">
    <location>
        <begin position="29"/>
        <end position="187"/>
    </location>
</feature>
<protein>
    <recommendedName>
        <fullName evidence="2">DUF7680 domain-containing protein</fullName>
    </recommendedName>
</protein>
<dbReference type="Pfam" id="PF24728">
    <property type="entry name" value="DUF7680"/>
    <property type="match status" value="1"/>
</dbReference>
<gene>
    <name evidence="3" type="ORF">BAA01_05360</name>
</gene>
<evidence type="ECO:0000313" key="3">
    <source>
        <dbReference type="EMBL" id="OUM88528.1"/>
    </source>
</evidence>
<evidence type="ECO:0000313" key="4">
    <source>
        <dbReference type="Proteomes" id="UP000196475"/>
    </source>
</evidence>
<comment type="caution">
    <text evidence="3">The sequence shown here is derived from an EMBL/GenBank/DDBJ whole genome shotgun (WGS) entry which is preliminary data.</text>
</comment>
<organism evidence="3 4">
    <name type="scientific">Bacillus thermozeamaize</name>
    <dbReference type="NCBI Taxonomy" id="230954"/>
    <lineage>
        <taxon>Bacteria</taxon>
        <taxon>Bacillati</taxon>
        <taxon>Bacillota</taxon>
        <taxon>Bacilli</taxon>
        <taxon>Bacillales</taxon>
        <taxon>Bacillaceae</taxon>
        <taxon>Bacillus</taxon>
    </lineage>
</organism>
<proteinExistence type="predicted"/>
<sequence>MAKNTKEHGFHFEMEDLERIQSLEKKAPWILRITEHKDKPSPVLIVKERYYPEDNHRQTNPSATNRKTRDRGLLYGQPLRRCLPVIRQILSSVCDEDGTPLELHRFLGNGQITFRGNLPLDHATGPKLSLIFKLSERLLDMDRVELIAWRVARFTAEEANYWLTRSTQYGAAGSRWALAGMRIMLGGQPGDKSIQTMLEKLRKSF</sequence>